<sequence>MKYGKVDPSVARELSRLVKGVVKGGFISVCALSQNLNRYAMHAEKKNANMILLPGAVWLQAFFFGGYSLDALAKALNLYEGLLNKDFYITIAKNGDKRILHLVFKKANFPHLLGLTKLMDLSKVKGERPGTIYNKVKRGDITYEYLTKSSHFPEIEQRINDFLNVQQIIQNLRNRKIIIQFNPGRAGSTIEADYLIYSKEGLQYLYLFIVKEFNQTNLFVPMSFFGSTNNGYLQNQTVYTVLDVKITPFERKQKRTTP</sequence>
<dbReference type="AlphaFoldDB" id="A0A6I2V0I5"/>
<dbReference type="Pfam" id="PF18813">
    <property type="entry name" value="PBECR4"/>
    <property type="match status" value="1"/>
</dbReference>
<gene>
    <name evidence="2" type="ORF">FYJ78_07260</name>
</gene>
<dbReference type="EMBL" id="VUNL01000007">
    <property type="protein sequence ID" value="MSV24982.1"/>
    <property type="molecule type" value="Genomic_DNA"/>
</dbReference>
<name>A0A6I2V0I5_9FIRM</name>
<organism evidence="2 3">
    <name type="scientific">Selenomonas montiformis</name>
    <dbReference type="NCBI Taxonomy" id="2652285"/>
    <lineage>
        <taxon>Bacteria</taxon>
        <taxon>Bacillati</taxon>
        <taxon>Bacillota</taxon>
        <taxon>Negativicutes</taxon>
        <taxon>Selenomonadales</taxon>
        <taxon>Selenomonadaceae</taxon>
        <taxon>Selenomonas</taxon>
    </lineage>
</organism>
<keyword evidence="3" id="KW-1185">Reference proteome</keyword>
<reference evidence="2 3" key="1">
    <citation type="submission" date="2019-08" db="EMBL/GenBank/DDBJ databases">
        <title>In-depth cultivation of the pig gut microbiome towards novel bacterial diversity and tailored functional studies.</title>
        <authorList>
            <person name="Wylensek D."/>
            <person name="Hitch T.C.A."/>
            <person name="Clavel T."/>
        </authorList>
    </citation>
    <scope>NUCLEOTIDE SEQUENCE [LARGE SCALE GENOMIC DNA]</scope>
    <source>
        <strain evidence="3">WCA-380-WT-3B3</strain>
    </source>
</reference>
<feature type="domain" description="Phage-Barnase-EndoU-ColicinE5/D-RelE like nuclease 4" evidence="1">
    <location>
        <begin position="73"/>
        <end position="239"/>
    </location>
</feature>
<evidence type="ECO:0000313" key="2">
    <source>
        <dbReference type="EMBL" id="MSV24982.1"/>
    </source>
</evidence>
<dbReference type="RefSeq" id="WP_154620759.1">
    <property type="nucleotide sequence ID" value="NZ_CBCTNG010000001.1"/>
</dbReference>
<dbReference type="InterPro" id="IPR041420">
    <property type="entry name" value="PBECR4"/>
</dbReference>
<evidence type="ECO:0000313" key="3">
    <source>
        <dbReference type="Proteomes" id="UP000430222"/>
    </source>
</evidence>
<proteinExistence type="predicted"/>
<dbReference type="Proteomes" id="UP000430222">
    <property type="component" value="Unassembled WGS sequence"/>
</dbReference>
<accession>A0A6I2V0I5</accession>
<protein>
    <recommendedName>
        <fullName evidence="1">Phage-Barnase-EndoU-ColicinE5/D-RelE like nuclease 4 domain-containing protein</fullName>
    </recommendedName>
</protein>
<evidence type="ECO:0000259" key="1">
    <source>
        <dbReference type="Pfam" id="PF18813"/>
    </source>
</evidence>
<comment type="caution">
    <text evidence="2">The sequence shown here is derived from an EMBL/GenBank/DDBJ whole genome shotgun (WGS) entry which is preliminary data.</text>
</comment>